<name>A0A0F9CML1_9ZZZZ</name>
<dbReference type="Gene3D" id="3.40.50.300">
    <property type="entry name" value="P-loop containing nucleotide triphosphate hydrolases"/>
    <property type="match status" value="1"/>
</dbReference>
<sequence>MPYYLVSSTKEAHVFAEDEDEAIMNFCMEIDQDHSGAEVTELDPEDKEDAKFIKMVKEREKDENTLEWKKEQEEELNKRFQKLISERDELHKGIRENELKISENQNLIHNKEHEANLSSIEKARINAEIENFETDMLEFNDVQIIKAKKDSLIEKLGRTKEILSKIGTVNLLSLEVYVSVKKEYDNIKEKANIIEKEKEDILKIISEIDLKKKKTFMKTLNSINEKFSRNFSSLSDKGIASLEVENKKDPFKEGVNILIKTGHGKYFDAASLSGGEQTLIALALIFAIQELKPYCFYMLDEIDAALDKRNSERLAVLLKKYMQKGQYIIITHNDDIITNASNLYGVSMHEGISKIISMKI</sequence>
<dbReference type="SUPFAM" id="SSF52540">
    <property type="entry name" value="P-loop containing nucleoside triphosphate hydrolases"/>
    <property type="match status" value="1"/>
</dbReference>
<proteinExistence type="predicted"/>
<dbReference type="EMBL" id="LAZR01032611">
    <property type="protein sequence ID" value="KKL50404.1"/>
    <property type="molecule type" value="Genomic_DNA"/>
</dbReference>
<dbReference type="InterPro" id="IPR027417">
    <property type="entry name" value="P-loop_NTPase"/>
</dbReference>
<evidence type="ECO:0000259" key="2">
    <source>
        <dbReference type="Pfam" id="PF02463"/>
    </source>
</evidence>
<gene>
    <name evidence="3" type="ORF">LCGC14_2305830</name>
</gene>
<keyword evidence="1" id="KW-0175">Coiled coil</keyword>
<protein>
    <recommendedName>
        <fullName evidence="2">RecF/RecN/SMC N-terminal domain-containing protein</fullName>
    </recommendedName>
</protein>
<evidence type="ECO:0000256" key="1">
    <source>
        <dbReference type="SAM" id="Coils"/>
    </source>
</evidence>
<feature type="domain" description="RecF/RecN/SMC N-terminal" evidence="2">
    <location>
        <begin position="98"/>
        <end position="353"/>
    </location>
</feature>
<evidence type="ECO:0000313" key="3">
    <source>
        <dbReference type="EMBL" id="KKL50404.1"/>
    </source>
</evidence>
<dbReference type="PANTHER" id="PTHR43977">
    <property type="entry name" value="STRUCTURAL MAINTENANCE OF CHROMOSOMES PROTEIN 3"/>
    <property type="match status" value="1"/>
</dbReference>
<dbReference type="InterPro" id="IPR003395">
    <property type="entry name" value="RecF/RecN/SMC_N"/>
</dbReference>
<dbReference type="AlphaFoldDB" id="A0A0F9CML1"/>
<organism evidence="3">
    <name type="scientific">marine sediment metagenome</name>
    <dbReference type="NCBI Taxonomy" id="412755"/>
    <lineage>
        <taxon>unclassified sequences</taxon>
        <taxon>metagenomes</taxon>
        <taxon>ecological metagenomes</taxon>
    </lineage>
</organism>
<feature type="coiled-coil region" evidence="1">
    <location>
        <begin position="59"/>
        <end position="86"/>
    </location>
</feature>
<reference evidence="3" key="1">
    <citation type="journal article" date="2015" name="Nature">
        <title>Complex archaea that bridge the gap between prokaryotes and eukaryotes.</title>
        <authorList>
            <person name="Spang A."/>
            <person name="Saw J.H."/>
            <person name="Jorgensen S.L."/>
            <person name="Zaremba-Niedzwiedzka K."/>
            <person name="Martijn J."/>
            <person name="Lind A.E."/>
            <person name="van Eijk R."/>
            <person name="Schleper C."/>
            <person name="Guy L."/>
            <person name="Ettema T.J."/>
        </authorList>
    </citation>
    <scope>NUCLEOTIDE SEQUENCE</scope>
</reference>
<dbReference type="Pfam" id="PF02463">
    <property type="entry name" value="SMC_N"/>
    <property type="match status" value="1"/>
</dbReference>
<comment type="caution">
    <text evidence="3">The sequence shown here is derived from an EMBL/GenBank/DDBJ whole genome shotgun (WGS) entry which is preliminary data.</text>
</comment>
<accession>A0A0F9CML1</accession>